<keyword evidence="2" id="KW-0456">Lyase</keyword>
<evidence type="ECO:0000259" key="4">
    <source>
        <dbReference type="Pfam" id="PF02982"/>
    </source>
</evidence>
<dbReference type="Pfam" id="PF02982">
    <property type="entry name" value="Scytalone_dh"/>
    <property type="match status" value="1"/>
</dbReference>
<proteinExistence type="inferred from homology"/>
<evidence type="ECO:0000313" key="5">
    <source>
        <dbReference type="EMBL" id="PIB02823.1"/>
    </source>
</evidence>
<feature type="region of interest" description="Disordered" evidence="3">
    <location>
        <begin position="1"/>
        <end position="45"/>
    </location>
</feature>
<name>A0A2G5IEC7_CERBT</name>
<dbReference type="GO" id="GO:0016829">
    <property type="term" value="F:lyase activity"/>
    <property type="evidence" value="ECO:0007669"/>
    <property type="project" value="UniProtKB-KW"/>
</dbReference>
<dbReference type="SUPFAM" id="SSF54427">
    <property type="entry name" value="NTF2-like"/>
    <property type="match status" value="1"/>
</dbReference>
<feature type="domain" description="Scytalone dehydratase-like" evidence="4">
    <location>
        <begin position="58"/>
        <end position="214"/>
    </location>
</feature>
<dbReference type="EMBL" id="LKMD01000099">
    <property type="protein sequence ID" value="PIB02823.1"/>
    <property type="molecule type" value="Genomic_DNA"/>
</dbReference>
<protein>
    <submittedName>
        <fullName evidence="5">Scytalone dehydratase</fullName>
    </submittedName>
</protein>
<organism evidence="5 6">
    <name type="scientific">Cercospora beticola</name>
    <name type="common">Sugarbeet leaf spot fungus</name>
    <dbReference type="NCBI Taxonomy" id="122368"/>
    <lineage>
        <taxon>Eukaryota</taxon>
        <taxon>Fungi</taxon>
        <taxon>Dikarya</taxon>
        <taxon>Ascomycota</taxon>
        <taxon>Pezizomycotina</taxon>
        <taxon>Dothideomycetes</taxon>
        <taxon>Dothideomycetidae</taxon>
        <taxon>Mycosphaerellales</taxon>
        <taxon>Mycosphaerellaceae</taxon>
        <taxon>Cercospora</taxon>
    </lineage>
</organism>
<evidence type="ECO:0000256" key="3">
    <source>
        <dbReference type="SAM" id="MobiDB-lite"/>
    </source>
</evidence>
<feature type="compositionally biased region" description="Low complexity" evidence="3">
    <location>
        <begin position="231"/>
        <end position="251"/>
    </location>
</feature>
<comment type="caution">
    <text evidence="5">The sequence shown here is derived from an EMBL/GenBank/DDBJ whole genome shotgun (WGS) entry which is preliminary data.</text>
</comment>
<dbReference type="InterPro" id="IPR049884">
    <property type="entry name" value="Scytalone_dh"/>
</dbReference>
<gene>
    <name evidence="5" type="ORF">CB0940_11965</name>
</gene>
<dbReference type="Gene3D" id="3.10.450.50">
    <property type="match status" value="1"/>
</dbReference>
<reference evidence="5 6" key="1">
    <citation type="submission" date="2015-10" db="EMBL/GenBank/DDBJ databases">
        <title>The cercosporin biosynthetic gene cluster was horizontally transferred to several fungal lineages and shown to be expanded in Cercospora beticola based on microsynteny with recipient genomes.</title>
        <authorList>
            <person name="De Jonge R."/>
            <person name="Ebert M.K."/>
            <person name="Suttle J.C."/>
            <person name="Jurick Ii W.M."/>
            <person name="Secor G.A."/>
            <person name="Thomma B.P."/>
            <person name="Van De Peer Y."/>
            <person name="Bolton M.D."/>
        </authorList>
    </citation>
    <scope>NUCLEOTIDE SEQUENCE [LARGE SCALE GENOMIC DNA]</scope>
    <source>
        <strain evidence="5 6">09-40</strain>
    </source>
</reference>
<accession>A0A2G5IEC7</accession>
<dbReference type="OrthoDB" id="5281072at2759"/>
<evidence type="ECO:0000256" key="1">
    <source>
        <dbReference type="ARBA" id="ARBA00008584"/>
    </source>
</evidence>
<dbReference type="Proteomes" id="UP000230605">
    <property type="component" value="Chromosome 10"/>
</dbReference>
<feature type="compositionally biased region" description="Polar residues" evidence="3">
    <location>
        <begin position="28"/>
        <end position="38"/>
    </location>
</feature>
<evidence type="ECO:0000256" key="2">
    <source>
        <dbReference type="ARBA" id="ARBA00023239"/>
    </source>
</evidence>
<feature type="region of interest" description="Disordered" evidence="3">
    <location>
        <begin position="216"/>
        <end position="253"/>
    </location>
</feature>
<dbReference type="CDD" id="cd00531">
    <property type="entry name" value="NTF2_like"/>
    <property type="match status" value="1"/>
</dbReference>
<dbReference type="AlphaFoldDB" id="A0A2G5IEC7"/>
<evidence type="ECO:0000313" key="6">
    <source>
        <dbReference type="Proteomes" id="UP000230605"/>
    </source>
</evidence>
<comment type="similarity">
    <text evidence="1">Belongs to the scytalone dehydratase family.</text>
</comment>
<sequence>MDPNIKAGATRSLKRARSSSSSPPPKSNGTHNKTTAPDTTAKMPGFADTQLEPVKLISLEEMQGCMAAVYEWADSYDSKDWERLRKCIAPTLRIDYRSFLNKLWEEMPAEEFIQMASDPHVLGDPTLKTQHFIGGTKWEKVSDDEIIGYHQLRVPHQKYTDETLTQVAVKGHAHSFNLHWYKKVNGVWKFAGLNPDIRWFEYDFDKVFETGRNQMGDEQEQKNLAAQAEDSTLPPSTIPSSATSTTTSTASHIREPKRFDINIIANSPTGEGDPLIEQANALAIATGIPPPAKAQKASA</sequence>
<dbReference type="InterPro" id="IPR032710">
    <property type="entry name" value="NTF2-like_dom_sf"/>
</dbReference>